<evidence type="ECO:0000313" key="3">
    <source>
        <dbReference type="Proteomes" id="UP000009082"/>
    </source>
</evidence>
<sequence>MLLSLSSSSLNSFLFVTDETLFTVVTELLFVLLILFSLSLIIEDAKISLLRSLFSKYDLLGKLFRIVLEINILLFSNFSLLLTASLNLLSLSSYCVNLLLFSRFFDMLNSLSKSSFVKTSLHLLLSFDCLV</sequence>
<evidence type="ECO:0000313" key="2">
    <source>
        <dbReference type="EMBL" id="EEQ81177.1"/>
    </source>
</evidence>
<dbReference type="KEGG" id="nce:NCER_102574"/>
<dbReference type="InParanoid" id="C4VC75"/>
<protein>
    <submittedName>
        <fullName evidence="2">Uncharacterized protein</fullName>
    </submittedName>
</protein>
<gene>
    <name evidence="2" type="ORF">NCER_102574</name>
</gene>
<keyword evidence="1" id="KW-0812">Transmembrane</keyword>
<evidence type="ECO:0000256" key="1">
    <source>
        <dbReference type="SAM" id="Phobius"/>
    </source>
</evidence>
<feature type="transmembrane region" description="Helical" evidence="1">
    <location>
        <begin position="20"/>
        <end position="42"/>
    </location>
</feature>
<dbReference type="Proteomes" id="UP000009082">
    <property type="component" value="Unassembled WGS sequence"/>
</dbReference>
<keyword evidence="1" id="KW-0472">Membrane</keyword>
<dbReference type="EMBL" id="ACOL01002850">
    <property type="protein sequence ID" value="EEQ81177.1"/>
    <property type="molecule type" value="Genomic_DNA"/>
</dbReference>
<name>C4VC75_VAIC1</name>
<dbReference type="HOGENOM" id="CLU_1928205_0_0_1"/>
<comment type="caution">
    <text evidence="2">The sequence shown here is derived from an EMBL/GenBank/DDBJ whole genome shotgun (WGS) entry which is preliminary data.</text>
</comment>
<dbReference type="VEuPathDB" id="MicrosporidiaDB:NCER_102574"/>
<proteinExistence type="predicted"/>
<reference evidence="2 3" key="1">
    <citation type="journal article" date="2009" name="PLoS Pathog.">
        <title>Genomic analyses of the microsporidian Nosema ceranae, an emergent pathogen of honey bees.</title>
        <authorList>
            <person name="Cornman R.S."/>
            <person name="Chen Y.P."/>
            <person name="Schatz M.C."/>
            <person name="Street C."/>
            <person name="Zhao Y."/>
            <person name="Desany B."/>
            <person name="Egholm M."/>
            <person name="Hutchison S."/>
            <person name="Pettis J.S."/>
            <person name="Lipkin W.I."/>
            <person name="Evans J.D."/>
        </authorList>
    </citation>
    <scope>NUCLEOTIDE SEQUENCE [LARGE SCALE GENOMIC DNA]</scope>
    <source>
        <strain evidence="2 3">BRL01</strain>
    </source>
</reference>
<accession>C4VC75</accession>
<dbReference type="AlphaFoldDB" id="C4VC75"/>
<keyword evidence="1" id="KW-1133">Transmembrane helix</keyword>
<organism evidence="2 3">
    <name type="scientific">Vairimorpha ceranae (strain BRL01)</name>
    <name type="common">Microsporidian parasite</name>
    <name type="synonym">Nosema ceranae</name>
    <dbReference type="NCBI Taxonomy" id="578460"/>
    <lineage>
        <taxon>Eukaryota</taxon>
        <taxon>Fungi</taxon>
        <taxon>Fungi incertae sedis</taxon>
        <taxon>Microsporidia</taxon>
        <taxon>Nosematidae</taxon>
        <taxon>Vairimorpha</taxon>
    </lineage>
</organism>
<feature type="transmembrane region" description="Helical" evidence="1">
    <location>
        <begin position="63"/>
        <end position="82"/>
    </location>
</feature>